<reference evidence="2" key="1">
    <citation type="submission" date="2022-11" db="UniProtKB">
        <authorList>
            <consortium name="WormBaseParasite"/>
        </authorList>
    </citation>
    <scope>IDENTIFICATION</scope>
</reference>
<organism evidence="1 2">
    <name type="scientific">Panagrolaimus sp. ES5</name>
    <dbReference type="NCBI Taxonomy" id="591445"/>
    <lineage>
        <taxon>Eukaryota</taxon>
        <taxon>Metazoa</taxon>
        <taxon>Ecdysozoa</taxon>
        <taxon>Nematoda</taxon>
        <taxon>Chromadorea</taxon>
        <taxon>Rhabditida</taxon>
        <taxon>Tylenchina</taxon>
        <taxon>Panagrolaimomorpha</taxon>
        <taxon>Panagrolaimoidea</taxon>
        <taxon>Panagrolaimidae</taxon>
        <taxon>Panagrolaimus</taxon>
    </lineage>
</organism>
<dbReference type="WBParaSite" id="ES5_v2.g19991.t1">
    <property type="protein sequence ID" value="ES5_v2.g19991.t1"/>
    <property type="gene ID" value="ES5_v2.g19991"/>
</dbReference>
<evidence type="ECO:0000313" key="2">
    <source>
        <dbReference type="WBParaSite" id="ES5_v2.g19991.t1"/>
    </source>
</evidence>
<proteinExistence type="predicted"/>
<sequence>MKIDCILIFFTAFFGIIYAASEHTVTGCPKKDALLENMIPYFGNKHRQCFYDQHRQCFYDQVKECFTKQNSCFLQTINETKSFEWDPAINVQYTKSFINNFKKCATQEILDRIPQSNEKVGLLENAPNKTATITVSSGSEIKLKHQTCVVNTIQMCIKRIPCYLPFPYPNIVSNIVNTCTNQILTNFGVSLEDDKE</sequence>
<evidence type="ECO:0000313" key="1">
    <source>
        <dbReference type="Proteomes" id="UP000887579"/>
    </source>
</evidence>
<accession>A0AC34FRM5</accession>
<protein>
    <submittedName>
        <fullName evidence="2">DUF19 domain-containing protein</fullName>
    </submittedName>
</protein>
<name>A0AC34FRM5_9BILA</name>
<dbReference type="Proteomes" id="UP000887579">
    <property type="component" value="Unplaced"/>
</dbReference>